<evidence type="ECO:0000313" key="1">
    <source>
        <dbReference type="EMBL" id="KOO30057.1"/>
    </source>
</evidence>
<protein>
    <recommendedName>
        <fullName evidence="3">N-acetyltransferase domain-containing protein</fullName>
    </recommendedName>
</protein>
<proteinExistence type="predicted"/>
<keyword evidence="2" id="KW-1185">Reference proteome</keyword>
<dbReference type="OrthoDB" id="7305308at2759"/>
<evidence type="ECO:0000313" key="2">
    <source>
        <dbReference type="Proteomes" id="UP000037460"/>
    </source>
</evidence>
<dbReference type="Proteomes" id="UP000037460">
    <property type="component" value="Unassembled WGS sequence"/>
</dbReference>
<gene>
    <name evidence="1" type="ORF">Ctob_005572</name>
</gene>
<reference evidence="2" key="1">
    <citation type="journal article" date="2015" name="PLoS Genet.">
        <title>Genome Sequence and Transcriptome Analyses of Chrysochromulina tobin: Metabolic Tools for Enhanced Algal Fitness in the Prominent Order Prymnesiales (Haptophyceae).</title>
        <authorList>
            <person name="Hovde B.T."/>
            <person name="Deodato C.R."/>
            <person name="Hunsperger H.M."/>
            <person name="Ryken S.A."/>
            <person name="Yost W."/>
            <person name="Jha R.K."/>
            <person name="Patterson J."/>
            <person name="Monnat R.J. Jr."/>
            <person name="Barlow S.B."/>
            <person name="Starkenburg S.R."/>
            <person name="Cattolico R.A."/>
        </authorList>
    </citation>
    <scope>NUCLEOTIDE SEQUENCE</scope>
    <source>
        <strain evidence="2">CCMP291</strain>
    </source>
</reference>
<sequence length="110" mass="12273">MRGYATFHPQTRFHLPTRRCWQALLALSRALLADPEREGLQLIAHARSDRRFNRFLESWQILNGGRIAVLTDLFISEAAPGAGVADALIHACADECALAGLADWCENQEQ</sequence>
<accession>A0A0M0JUP6</accession>
<comment type="caution">
    <text evidence="1">The sequence shown here is derived from an EMBL/GenBank/DDBJ whole genome shotgun (WGS) entry which is preliminary data.</text>
</comment>
<dbReference type="EMBL" id="JWZX01002301">
    <property type="protein sequence ID" value="KOO30057.1"/>
    <property type="molecule type" value="Genomic_DNA"/>
</dbReference>
<evidence type="ECO:0008006" key="3">
    <source>
        <dbReference type="Google" id="ProtNLM"/>
    </source>
</evidence>
<organism evidence="1 2">
    <name type="scientific">Chrysochromulina tobinii</name>
    <dbReference type="NCBI Taxonomy" id="1460289"/>
    <lineage>
        <taxon>Eukaryota</taxon>
        <taxon>Haptista</taxon>
        <taxon>Haptophyta</taxon>
        <taxon>Prymnesiophyceae</taxon>
        <taxon>Prymnesiales</taxon>
        <taxon>Chrysochromulinaceae</taxon>
        <taxon>Chrysochromulina</taxon>
    </lineage>
</organism>
<name>A0A0M0JUP6_9EUKA</name>
<dbReference type="AlphaFoldDB" id="A0A0M0JUP6"/>